<accession>A0ACB9NQ81</accession>
<organism evidence="1 2">
    <name type="scientific">Bauhinia variegata</name>
    <name type="common">Purple orchid tree</name>
    <name type="synonym">Phanera variegata</name>
    <dbReference type="NCBI Taxonomy" id="167791"/>
    <lineage>
        <taxon>Eukaryota</taxon>
        <taxon>Viridiplantae</taxon>
        <taxon>Streptophyta</taxon>
        <taxon>Embryophyta</taxon>
        <taxon>Tracheophyta</taxon>
        <taxon>Spermatophyta</taxon>
        <taxon>Magnoliopsida</taxon>
        <taxon>eudicotyledons</taxon>
        <taxon>Gunneridae</taxon>
        <taxon>Pentapetalae</taxon>
        <taxon>rosids</taxon>
        <taxon>fabids</taxon>
        <taxon>Fabales</taxon>
        <taxon>Fabaceae</taxon>
        <taxon>Cercidoideae</taxon>
        <taxon>Cercideae</taxon>
        <taxon>Bauhiniinae</taxon>
        <taxon>Bauhinia</taxon>
    </lineage>
</organism>
<proteinExistence type="predicted"/>
<evidence type="ECO:0000313" key="1">
    <source>
        <dbReference type="EMBL" id="KAI4338253.1"/>
    </source>
</evidence>
<protein>
    <submittedName>
        <fullName evidence="1">Uncharacterized protein</fullName>
    </submittedName>
</protein>
<sequence length="253" mass="28860">MKALKAPGEIGYPSGFFQKTWDVSQNLLDSAIQQCFSLRHILPSWNKTLICLVPKVPNAASLNLLRPIGLCNTIYKILSKISLISSLISPNQGAFIKGRTSSDNFMVAQQIIHNMKKGKGDWMTLKLDLEKAYDHIRWDFIEEFLKRYNFPSKLINLIMQCVTSVSYSIIFKRRKTESFTPKRCLRQDDPLSPNLFILAMDYLAKKFNHQALEKNWWPFKVSKGPTISHLVADDILLLAKTSLGTIHSINSTL</sequence>
<keyword evidence="2" id="KW-1185">Reference proteome</keyword>
<reference evidence="1 2" key="1">
    <citation type="journal article" date="2022" name="DNA Res.">
        <title>Chromosomal-level genome assembly of the orchid tree Bauhinia variegata (Leguminosae; Cercidoideae) supports the allotetraploid origin hypothesis of Bauhinia.</title>
        <authorList>
            <person name="Zhong Y."/>
            <person name="Chen Y."/>
            <person name="Zheng D."/>
            <person name="Pang J."/>
            <person name="Liu Y."/>
            <person name="Luo S."/>
            <person name="Meng S."/>
            <person name="Qian L."/>
            <person name="Wei D."/>
            <person name="Dai S."/>
            <person name="Zhou R."/>
        </authorList>
    </citation>
    <scope>NUCLEOTIDE SEQUENCE [LARGE SCALE GENOMIC DNA]</scope>
    <source>
        <strain evidence="1">BV-YZ2020</strain>
    </source>
</reference>
<gene>
    <name evidence="1" type="ORF">L6164_016595</name>
</gene>
<dbReference type="Proteomes" id="UP000828941">
    <property type="component" value="Chromosome 6"/>
</dbReference>
<dbReference type="EMBL" id="CM039431">
    <property type="protein sequence ID" value="KAI4338253.1"/>
    <property type="molecule type" value="Genomic_DNA"/>
</dbReference>
<evidence type="ECO:0000313" key="2">
    <source>
        <dbReference type="Proteomes" id="UP000828941"/>
    </source>
</evidence>
<comment type="caution">
    <text evidence="1">The sequence shown here is derived from an EMBL/GenBank/DDBJ whole genome shotgun (WGS) entry which is preliminary data.</text>
</comment>
<name>A0ACB9NQ81_BAUVA</name>